<feature type="transmembrane region" description="Helical" evidence="1">
    <location>
        <begin position="43"/>
        <end position="65"/>
    </location>
</feature>
<accession>A0ABT7NI84</accession>
<evidence type="ECO:0000313" key="3">
    <source>
        <dbReference type="Proteomes" id="UP001170954"/>
    </source>
</evidence>
<dbReference type="EMBL" id="JACAGK010000002">
    <property type="protein sequence ID" value="MDM1046896.1"/>
    <property type="molecule type" value="Genomic_DNA"/>
</dbReference>
<evidence type="ECO:0000313" key="2">
    <source>
        <dbReference type="EMBL" id="MDM1046896.1"/>
    </source>
</evidence>
<sequence length="103" mass="11724">MSEQLSKESEQRKNVILSVGLIFLNCTLAIVGFGGAYEHDPDNVLSIFAFFISITILTGIFAFAYHDRKYRWVKWLFGLLVIISLVLSALYWYASELGKGFNH</sequence>
<gene>
    <name evidence="2" type="ORF">HX018_01340</name>
</gene>
<dbReference type="Proteomes" id="UP001170954">
    <property type="component" value="Unassembled WGS sequence"/>
</dbReference>
<feature type="transmembrane region" description="Helical" evidence="1">
    <location>
        <begin position="72"/>
        <end position="94"/>
    </location>
</feature>
<keyword evidence="1" id="KW-1133">Transmembrane helix</keyword>
<dbReference type="RefSeq" id="WP_286650228.1">
    <property type="nucleotide sequence ID" value="NZ_JACAGK010000002.1"/>
</dbReference>
<organism evidence="2 3">
    <name type="scientific">Sphingobacterium hotanense</name>
    <dbReference type="NCBI Taxonomy" id="649196"/>
    <lineage>
        <taxon>Bacteria</taxon>
        <taxon>Pseudomonadati</taxon>
        <taxon>Bacteroidota</taxon>
        <taxon>Sphingobacteriia</taxon>
        <taxon>Sphingobacteriales</taxon>
        <taxon>Sphingobacteriaceae</taxon>
        <taxon>Sphingobacterium</taxon>
    </lineage>
</organism>
<comment type="caution">
    <text evidence="2">The sequence shown here is derived from an EMBL/GenBank/DDBJ whole genome shotgun (WGS) entry which is preliminary data.</text>
</comment>
<keyword evidence="3" id="KW-1185">Reference proteome</keyword>
<evidence type="ECO:0000256" key="1">
    <source>
        <dbReference type="SAM" id="Phobius"/>
    </source>
</evidence>
<reference evidence="2" key="2">
    <citation type="journal article" date="2022" name="Sci. Total Environ.">
        <title>Prevalence, transmission, and molecular epidemiology of tet(X)-positive bacteria among humans, animals, and environmental niches in China: An epidemiological, and genomic-based study.</title>
        <authorList>
            <person name="Dong N."/>
            <person name="Zeng Y."/>
            <person name="Cai C."/>
            <person name="Sun C."/>
            <person name="Lu J."/>
            <person name="Liu C."/>
            <person name="Zhou H."/>
            <person name="Sun Q."/>
            <person name="Shu L."/>
            <person name="Wang H."/>
            <person name="Wang Y."/>
            <person name="Wang S."/>
            <person name="Wu C."/>
            <person name="Chan E.W."/>
            <person name="Chen G."/>
            <person name="Shen Z."/>
            <person name="Chen S."/>
            <person name="Zhang R."/>
        </authorList>
    </citation>
    <scope>NUCLEOTIDE SEQUENCE</scope>
    <source>
        <strain evidence="2">R1692</strain>
    </source>
</reference>
<keyword evidence="1" id="KW-0472">Membrane</keyword>
<reference evidence="2" key="1">
    <citation type="submission" date="2020-06" db="EMBL/GenBank/DDBJ databases">
        <authorList>
            <person name="Dong N."/>
        </authorList>
    </citation>
    <scope>NUCLEOTIDE SEQUENCE</scope>
    <source>
        <strain evidence="2">R1692</strain>
    </source>
</reference>
<proteinExistence type="predicted"/>
<protein>
    <submittedName>
        <fullName evidence="2">Uncharacterized protein</fullName>
    </submittedName>
</protein>
<keyword evidence="1" id="KW-0812">Transmembrane</keyword>
<feature type="transmembrane region" description="Helical" evidence="1">
    <location>
        <begin position="15"/>
        <end position="37"/>
    </location>
</feature>
<name>A0ABT7NI84_9SPHI</name>